<comment type="caution">
    <text evidence="3">The sequence shown here is derived from an EMBL/GenBank/DDBJ whole genome shotgun (WGS) entry which is preliminary data.</text>
</comment>
<keyword evidence="4" id="KW-1185">Reference proteome</keyword>
<keyword evidence="2" id="KW-0175">Coiled coil</keyword>
<dbReference type="Gene3D" id="1.25.40.20">
    <property type="entry name" value="Ankyrin repeat-containing domain"/>
    <property type="match status" value="1"/>
</dbReference>
<name>A0AAE3KQV0_9CYAN</name>
<sequence length="210" mass="24417">MKHSYLLSNIEKCFSKFKKPAIIYKIPESGVVTNDYLDIQRDFGNLLPSEMTDQQCSMMICDGPLISDEALCYFLARIARRVLLQGGLEDLLYRRLEYLDTTLLNREQKFTVNQLIDALKELEKELEMEEKQELEQSWLDWEQVLVESDNINDKLLLAIFRGSLDDVKILIEQGANVNEKDKNGNSPLDIAKYREQSEIVEFLKQVCARE</sequence>
<feature type="repeat" description="ANK" evidence="1">
    <location>
        <begin position="150"/>
        <end position="182"/>
    </location>
</feature>
<reference evidence="3" key="1">
    <citation type="submission" date="2022-06" db="EMBL/GenBank/DDBJ databases">
        <title>New cyanobacteria of genus Symplocastrum in benthos of Lake Baikal.</title>
        <authorList>
            <person name="Sorokovikova E."/>
            <person name="Tikhonova I."/>
            <person name="Krasnopeev A."/>
            <person name="Evseev P."/>
            <person name="Gladkikh A."/>
            <person name="Belykh O."/>
        </authorList>
    </citation>
    <scope>NUCLEOTIDE SEQUENCE</scope>
    <source>
        <strain evidence="3">BBK-W-15</strain>
    </source>
</reference>
<dbReference type="PROSITE" id="PS50088">
    <property type="entry name" value="ANK_REPEAT"/>
    <property type="match status" value="1"/>
</dbReference>
<dbReference type="Pfam" id="PF13637">
    <property type="entry name" value="Ank_4"/>
    <property type="match status" value="1"/>
</dbReference>
<feature type="coiled-coil region" evidence="2">
    <location>
        <begin position="105"/>
        <end position="136"/>
    </location>
</feature>
<dbReference type="RefSeq" id="WP_254010567.1">
    <property type="nucleotide sequence ID" value="NZ_JAMZMM010000026.1"/>
</dbReference>
<protein>
    <submittedName>
        <fullName evidence="3">Ankyrin repeat domain-containing protein</fullName>
    </submittedName>
</protein>
<dbReference type="SUPFAM" id="SSF48403">
    <property type="entry name" value="Ankyrin repeat"/>
    <property type="match status" value="1"/>
</dbReference>
<evidence type="ECO:0000256" key="1">
    <source>
        <dbReference type="PROSITE-ProRule" id="PRU00023"/>
    </source>
</evidence>
<evidence type="ECO:0000313" key="4">
    <source>
        <dbReference type="Proteomes" id="UP001204953"/>
    </source>
</evidence>
<dbReference type="EMBL" id="JAMZMM010000026">
    <property type="protein sequence ID" value="MCP2727757.1"/>
    <property type="molecule type" value="Genomic_DNA"/>
</dbReference>
<organism evidence="3 4">
    <name type="scientific">Limnofasciculus baicalensis BBK-W-15</name>
    <dbReference type="NCBI Taxonomy" id="2699891"/>
    <lineage>
        <taxon>Bacteria</taxon>
        <taxon>Bacillati</taxon>
        <taxon>Cyanobacteriota</taxon>
        <taxon>Cyanophyceae</taxon>
        <taxon>Coleofasciculales</taxon>
        <taxon>Coleofasciculaceae</taxon>
        <taxon>Limnofasciculus</taxon>
        <taxon>Limnofasciculus baicalensis</taxon>
    </lineage>
</organism>
<dbReference type="AlphaFoldDB" id="A0AAE3KQV0"/>
<accession>A0AAE3KQV0</accession>
<dbReference type="InterPro" id="IPR002110">
    <property type="entry name" value="Ankyrin_rpt"/>
</dbReference>
<dbReference type="InterPro" id="IPR036770">
    <property type="entry name" value="Ankyrin_rpt-contain_sf"/>
</dbReference>
<gene>
    <name evidence="3" type="ORF">NJ959_04595</name>
</gene>
<evidence type="ECO:0000256" key="2">
    <source>
        <dbReference type="SAM" id="Coils"/>
    </source>
</evidence>
<proteinExistence type="predicted"/>
<dbReference type="Proteomes" id="UP001204953">
    <property type="component" value="Unassembled WGS sequence"/>
</dbReference>
<evidence type="ECO:0000313" key="3">
    <source>
        <dbReference type="EMBL" id="MCP2727757.1"/>
    </source>
</evidence>
<keyword evidence="1" id="KW-0040">ANK repeat</keyword>